<dbReference type="InterPro" id="IPR001387">
    <property type="entry name" value="Cro/C1-type_HTH"/>
</dbReference>
<dbReference type="PROSITE" id="PS50943">
    <property type="entry name" value="HTH_CROC1"/>
    <property type="match status" value="1"/>
</dbReference>
<name>A0A0W0SMF5_9GAMM</name>
<dbReference type="SMART" id="SM00530">
    <property type="entry name" value="HTH_XRE"/>
    <property type="match status" value="1"/>
</dbReference>
<dbReference type="SUPFAM" id="SSF47413">
    <property type="entry name" value="lambda repressor-like DNA-binding domains"/>
    <property type="match status" value="1"/>
</dbReference>
<dbReference type="OrthoDB" id="5647254at2"/>
<gene>
    <name evidence="2" type="ORF">Ldro_3012</name>
</gene>
<evidence type="ECO:0000259" key="1">
    <source>
        <dbReference type="PROSITE" id="PS50943"/>
    </source>
</evidence>
<evidence type="ECO:0000313" key="3">
    <source>
        <dbReference type="Proteomes" id="UP000054736"/>
    </source>
</evidence>
<accession>A0A0W0SMF5</accession>
<dbReference type="CDD" id="cd00093">
    <property type="entry name" value="HTH_XRE"/>
    <property type="match status" value="1"/>
</dbReference>
<dbReference type="Proteomes" id="UP000054736">
    <property type="component" value="Unassembled WGS sequence"/>
</dbReference>
<dbReference type="PATRIC" id="fig|1212489.4.peg.3183"/>
<dbReference type="RefSeq" id="WP_058497283.1">
    <property type="nucleotide sequence ID" value="NZ_CAAAIU010000019.1"/>
</dbReference>
<keyword evidence="3" id="KW-1185">Reference proteome</keyword>
<dbReference type="GO" id="GO:0003677">
    <property type="term" value="F:DNA binding"/>
    <property type="evidence" value="ECO:0007669"/>
    <property type="project" value="InterPro"/>
</dbReference>
<comment type="caution">
    <text evidence="2">The sequence shown here is derived from an EMBL/GenBank/DDBJ whole genome shotgun (WGS) entry which is preliminary data.</text>
</comment>
<reference evidence="2 3" key="1">
    <citation type="submission" date="2015-11" db="EMBL/GenBank/DDBJ databases">
        <title>Genomic analysis of 38 Legionella species identifies large and diverse effector repertoires.</title>
        <authorList>
            <person name="Burstein D."/>
            <person name="Amaro F."/>
            <person name="Zusman T."/>
            <person name="Lifshitz Z."/>
            <person name="Cohen O."/>
            <person name="Gilbert J.A."/>
            <person name="Pupko T."/>
            <person name="Shuman H.A."/>
            <person name="Segal G."/>
        </authorList>
    </citation>
    <scope>NUCLEOTIDE SEQUENCE [LARGE SCALE GENOMIC DNA]</scope>
    <source>
        <strain evidence="2 3">ATCC 700990</strain>
    </source>
</reference>
<organism evidence="2 3">
    <name type="scientific">Legionella drozanskii LLAP-1</name>
    <dbReference type="NCBI Taxonomy" id="1212489"/>
    <lineage>
        <taxon>Bacteria</taxon>
        <taxon>Pseudomonadati</taxon>
        <taxon>Pseudomonadota</taxon>
        <taxon>Gammaproteobacteria</taxon>
        <taxon>Legionellales</taxon>
        <taxon>Legionellaceae</taxon>
        <taxon>Legionella</taxon>
    </lineage>
</organism>
<dbReference type="InterPro" id="IPR010982">
    <property type="entry name" value="Lambda_DNA-bd_dom_sf"/>
</dbReference>
<dbReference type="Pfam" id="PF01381">
    <property type="entry name" value="HTH_3"/>
    <property type="match status" value="1"/>
</dbReference>
<dbReference type="AlphaFoldDB" id="A0A0W0SMF5"/>
<dbReference type="EMBL" id="LNXY01000032">
    <property type="protein sequence ID" value="KTC84409.1"/>
    <property type="molecule type" value="Genomic_DNA"/>
</dbReference>
<proteinExistence type="predicted"/>
<evidence type="ECO:0000313" key="2">
    <source>
        <dbReference type="EMBL" id="KTC84409.1"/>
    </source>
</evidence>
<feature type="domain" description="HTH cro/C1-type" evidence="1">
    <location>
        <begin position="17"/>
        <end position="71"/>
    </location>
</feature>
<sequence length="234" mass="26409">MPIISEEQLKHRFSLNMRRFMVGKGISENELSKITEISQSAINRIKNGQVCPSLYQATIIANALENKIEDFIVDILDENLEVDSNYIPVISTNNLLGNEQTKILGFVENHMNWKTNTLGFKVDKTFDCKILNNDSIVISSIDDNISYIDGDTVLFLFNKKYMIGSIHQGSIKPIDNLVMKIDLKNSAIVGRVISIETKYIKDKQTVHSILEKFNVNSLSNIVSSITKSFNLHPA</sequence>
<dbReference type="STRING" id="1212489.Ldro_3012"/>
<protein>
    <submittedName>
        <fullName evidence="2">Helix-turn-helix protein</fullName>
    </submittedName>
</protein>
<dbReference type="Gene3D" id="1.10.260.40">
    <property type="entry name" value="lambda repressor-like DNA-binding domains"/>
    <property type="match status" value="1"/>
</dbReference>